<keyword evidence="2" id="KW-0808">Transferase</keyword>
<dbReference type="PANTHER" id="PTHR12526">
    <property type="entry name" value="GLYCOSYLTRANSFERASE"/>
    <property type="match status" value="1"/>
</dbReference>
<evidence type="ECO:0000313" key="6">
    <source>
        <dbReference type="Proteomes" id="UP000757435"/>
    </source>
</evidence>
<dbReference type="Pfam" id="PF13439">
    <property type="entry name" value="Glyco_transf_4"/>
    <property type="match status" value="1"/>
</dbReference>
<dbReference type="Proteomes" id="UP000757435">
    <property type="component" value="Unassembled WGS sequence"/>
</dbReference>
<dbReference type="SUPFAM" id="SSF53756">
    <property type="entry name" value="UDP-Glycosyltransferase/glycogen phosphorylase"/>
    <property type="match status" value="1"/>
</dbReference>
<evidence type="ECO:0000259" key="3">
    <source>
        <dbReference type="Pfam" id="PF00534"/>
    </source>
</evidence>
<evidence type="ECO:0000259" key="4">
    <source>
        <dbReference type="Pfam" id="PF13439"/>
    </source>
</evidence>
<feature type="domain" description="Glycosyl transferase family 1" evidence="3">
    <location>
        <begin position="244"/>
        <end position="417"/>
    </location>
</feature>
<dbReference type="Gene3D" id="3.40.50.2000">
    <property type="entry name" value="Glycogen Phosphorylase B"/>
    <property type="match status" value="2"/>
</dbReference>
<evidence type="ECO:0000313" key="5">
    <source>
        <dbReference type="EMBL" id="MBW4661192.1"/>
    </source>
</evidence>
<sequence length="477" mass="52661">MVNAISQSFRLVPNVQACAATKAIATSPEVAPSRAPARQAIALISDHGDPAAEIGKEEAGGQNVYVRQVGEALAKLGWQVDMFTRKSRATDPVIVQHSPFCRTIRLVAGPEEFIPRDRLFEYLPEFVDAFQKFQMREGTNYPLVHTHYWMSAWIGLELRKLSNIQVIHNYHSLGAVKYQAVDRPPIAQVRMDVECQILEEANCIVATSPQEQEQLRSLVSQKGYIEVIPCGTDISNFRVLSKLEARSRLGFNSEDQVVLYVGRFDPRKGIETLVRAFAMLKRPAEQPLRLVIVGGSEPGQSDGLERSRIEKIVEELGIADQTTFAGRIGHDVLPAYYTAADVCVIPSHYEPFGLVAIEAMACGTPVVASDVGGLKFTVVPEETGLLVPPYNDAAFAEAIDRILTDAVWACKLRRQAASRVQENFSWTGVAIQLSDLYRRLLAQSIMYPSFSMGRDGLARELAVESVATSVDPLVKAF</sequence>
<evidence type="ECO:0000256" key="2">
    <source>
        <dbReference type="ARBA" id="ARBA00022679"/>
    </source>
</evidence>
<keyword evidence="1" id="KW-0328">Glycosyltransferase</keyword>
<reference evidence="5" key="2">
    <citation type="journal article" date="2022" name="Microbiol. Resour. Announc.">
        <title>Metagenome Sequencing to Explore Phylogenomics of Terrestrial Cyanobacteria.</title>
        <authorList>
            <person name="Ward R.D."/>
            <person name="Stajich J.E."/>
            <person name="Johansen J.R."/>
            <person name="Huntemann M."/>
            <person name="Clum A."/>
            <person name="Foster B."/>
            <person name="Foster B."/>
            <person name="Roux S."/>
            <person name="Palaniappan K."/>
            <person name="Varghese N."/>
            <person name="Mukherjee S."/>
            <person name="Reddy T.B.K."/>
            <person name="Daum C."/>
            <person name="Copeland A."/>
            <person name="Chen I.A."/>
            <person name="Ivanova N.N."/>
            <person name="Kyrpides N.C."/>
            <person name="Shapiro N."/>
            <person name="Eloe-Fadrosh E.A."/>
            <person name="Pietrasiak N."/>
        </authorList>
    </citation>
    <scope>NUCLEOTIDE SEQUENCE</scope>
    <source>
        <strain evidence="5">UHER 2000/2452</strain>
    </source>
</reference>
<gene>
    <name evidence="5" type="ORF">KME15_21150</name>
</gene>
<dbReference type="EMBL" id="JAHHHD010000031">
    <property type="protein sequence ID" value="MBW4661192.1"/>
    <property type="molecule type" value="Genomic_DNA"/>
</dbReference>
<proteinExistence type="predicted"/>
<dbReference type="AlphaFoldDB" id="A0A951UP62"/>
<dbReference type="InterPro" id="IPR001296">
    <property type="entry name" value="Glyco_trans_1"/>
</dbReference>
<reference evidence="5" key="1">
    <citation type="submission" date="2021-05" db="EMBL/GenBank/DDBJ databases">
        <authorList>
            <person name="Pietrasiak N."/>
            <person name="Ward R."/>
            <person name="Stajich J.E."/>
            <person name="Kurbessoian T."/>
        </authorList>
    </citation>
    <scope>NUCLEOTIDE SEQUENCE</scope>
    <source>
        <strain evidence="5">UHER 2000/2452</strain>
    </source>
</reference>
<comment type="caution">
    <text evidence="5">The sequence shown here is derived from an EMBL/GenBank/DDBJ whole genome shotgun (WGS) entry which is preliminary data.</text>
</comment>
<dbReference type="PANTHER" id="PTHR12526:SF510">
    <property type="entry name" value="D-INOSITOL 3-PHOSPHATE GLYCOSYLTRANSFERASE"/>
    <property type="match status" value="1"/>
</dbReference>
<organism evidence="5 6">
    <name type="scientific">Drouetiella hepatica Uher 2000/2452</name>
    <dbReference type="NCBI Taxonomy" id="904376"/>
    <lineage>
        <taxon>Bacteria</taxon>
        <taxon>Bacillati</taxon>
        <taxon>Cyanobacteriota</taxon>
        <taxon>Cyanophyceae</taxon>
        <taxon>Oculatellales</taxon>
        <taxon>Oculatellaceae</taxon>
        <taxon>Drouetiella</taxon>
    </lineage>
</organism>
<dbReference type="CDD" id="cd03800">
    <property type="entry name" value="GT4_sucrose_synthase"/>
    <property type="match status" value="1"/>
</dbReference>
<evidence type="ECO:0000256" key="1">
    <source>
        <dbReference type="ARBA" id="ARBA00022676"/>
    </source>
</evidence>
<accession>A0A951UP62</accession>
<dbReference type="InterPro" id="IPR028098">
    <property type="entry name" value="Glyco_trans_4-like_N"/>
</dbReference>
<dbReference type="Pfam" id="PF00534">
    <property type="entry name" value="Glycos_transf_1"/>
    <property type="match status" value="1"/>
</dbReference>
<feature type="domain" description="Glycosyltransferase subfamily 4-like N-terminal" evidence="4">
    <location>
        <begin position="60"/>
        <end position="235"/>
    </location>
</feature>
<name>A0A951UP62_9CYAN</name>
<protein>
    <submittedName>
        <fullName evidence="5">Glycosyltransferase family 1 protein</fullName>
    </submittedName>
</protein>
<dbReference type="GO" id="GO:0016757">
    <property type="term" value="F:glycosyltransferase activity"/>
    <property type="evidence" value="ECO:0007669"/>
    <property type="project" value="UniProtKB-KW"/>
</dbReference>